<dbReference type="SUPFAM" id="SSF50494">
    <property type="entry name" value="Trypsin-like serine proteases"/>
    <property type="match status" value="1"/>
</dbReference>
<feature type="non-terminal residue" evidence="8">
    <location>
        <position position="1"/>
    </location>
</feature>
<dbReference type="PROSITE" id="PS00135">
    <property type="entry name" value="TRYPSIN_SER"/>
    <property type="match status" value="1"/>
</dbReference>
<keyword evidence="4" id="KW-1015">Disulfide bond</keyword>
<keyword evidence="3 5" id="KW-0720">Serine protease</keyword>
<evidence type="ECO:0000256" key="1">
    <source>
        <dbReference type="ARBA" id="ARBA00022670"/>
    </source>
</evidence>
<dbReference type="PROSITE" id="PS50240">
    <property type="entry name" value="TRYPSIN_DOM"/>
    <property type="match status" value="1"/>
</dbReference>
<keyword evidence="9" id="KW-1185">Reference proteome</keyword>
<dbReference type="InterPro" id="IPR018114">
    <property type="entry name" value="TRYPSIN_HIS"/>
</dbReference>
<dbReference type="AlphaFoldDB" id="A0A7R9QR18"/>
<dbReference type="InterPro" id="IPR043504">
    <property type="entry name" value="Peptidase_S1_PA_chymotrypsin"/>
</dbReference>
<protein>
    <recommendedName>
        <fullName evidence="7">Peptidase S1 domain-containing protein</fullName>
    </recommendedName>
</protein>
<proteinExistence type="predicted"/>
<keyword evidence="6" id="KW-0732">Signal</keyword>
<dbReference type="CDD" id="cd00190">
    <property type="entry name" value="Tryp_SPc"/>
    <property type="match status" value="1"/>
</dbReference>
<keyword evidence="1 5" id="KW-0645">Protease</keyword>
<evidence type="ECO:0000313" key="8">
    <source>
        <dbReference type="EMBL" id="CAD7653958.1"/>
    </source>
</evidence>
<sequence>MPSYFSIRKLILFQLLVLSLYEGVESQRCGRASDSTRVVGGTTSRPLQWPWMALLTIRQRMPYSTQLVRCGGSLISDEWVLTAAHCVSVKPGAQLTDIEVVLGEYNTQVRESTEVTRHVSQVYLDSYSENSNDIALLKLNQKLDLKGAHNFLQPICLPTNGLQPNGNSCVATGWGSTSAGGRSANTLQEVGLPIVDNNICQWRWRSAFNPQKQVCAGVLQGGKDTCQGDSGGPLNCQIANGAWILQGITSFGSGCAQPNSPGVYTK</sequence>
<dbReference type="InterPro" id="IPR001254">
    <property type="entry name" value="Trypsin_dom"/>
</dbReference>
<feature type="domain" description="Peptidase S1" evidence="7">
    <location>
        <begin position="38"/>
        <end position="266"/>
    </location>
</feature>
<evidence type="ECO:0000256" key="6">
    <source>
        <dbReference type="SAM" id="SignalP"/>
    </source>
</evidence>
<evidence type="ECO:0000259" key="7">
    <source>
        <dbReference type="PROSITE" id="PS50240"/>
    </source>
</evidence>
<dbReference type="SMART" id="SM00020">
    <property type="entry name" value="Tryp_SPc"/>
    <property type="match status" value="1"/>
</dbReference>
<dbReference type="PRINTS" id="PR00722">
    <property type="entry name" value="CHYMOTRYPSIN"/>
</dbReference>
<dbReference type="Gene3D" id="2.40.10.10">
    <property type="entry name" value="Trypsin-like serine proteases"/>
    <property type="match status" value="1"/>
</dbReference>
<dbReference type="GO" id="GO:0004252">
    <property type="term" value="F:serine-type endopeptidase activity"/>
    <property type="evidence" value="ECO:0007669"/>
    <property type="project" value="InterPro"/>
</dbReference>
<dbReference type="Pfam" id="PF00089">
    <property type="entry name" value="Trypsin"/>
    <property type="match status" value="1"/>
</dbReference>
<name>A0A7R9QR18_9ACAR</name>
<evidence type="ECO:0000256" key="5">
    <source>
        <dbReference type="RuleBase" id="RU363034"/>
    </source>
</evidence>
<dbReference type="InterPro" id="IPR001314">
    <property type="entry name" value="Peptidase_S1A"/>
</dbReference>
<evidence type="ECO:0000256" key="3">
    <source>
        <dbReference type="ARBA" id="ARBA00022825"/>
    </source>
</evidence>
<dbReference type="EMBL" id="CAJPVJ010007327">
    <property type="protein sequence ID" value="CAG2171145.1"/>
    <property type="molecule type" value="Genomic_DNA"/>
</dbReference>
<organism evidence="8">
    <name type="scientific">Oppiella nova</name>
    <dbReference type="NCBI Taxonomy" id="334625"/>
    <lineage>
        <taxon>Eukaryota</taxon>
        <taxon>Metazoa</taxon>
        <taxon>Ecdysozoa</taxon>
        <taxon>Arthropoda</taxon>
        <taxon>Chelicerata</taxon>
        <taxon>Arachnida</taxon>
        <taxon>Acari</taxon>
        <taxon>Acariformes</taxon>
        <taxon>Sarcoptiformes</taxon>
        <taxon>Oribatida</taxon>
        <taxon>Brachypylina</taxon>
        <taxon>Oppioidea</taxon>
        <taxon>Oppiidae</taxon>
        <taxon>Oppiella</taxon>
    </lineage>
</organism>
<evidence type="ECO:0000313" key="9">
    <source>
        <dbReference type="Proteomes" id="UP000728032"/>
    </source>
</evidence>
<accession>A0A7R9QR18</accession>
<evidence type="ECO:0000256" key="2">
    <source>
        <dbReference type="ARBA" id="ARBA00022801"/>
    </source>
</evidence>
<dbReference type="PROSITE" id="PS00134">
    <property type="entry name" value="TRYPSIN_HIS"/>
    <property type="match status" value="1"/>
</dbReference>
<dbReference type="EMBL" id="OC922152">
    <property type="protein sequence ID" value="CAD7653958.1"/>
    <property type="molecule type" value="Genomic_DNA"/>
</dbReference>
<reference evidence="8" key="1">
    <citation type="submission" date="2020-11" db="EMBL/GenBank/DDBJ databases">
        <authorList>
            <person name="Tran Van P."/>
        </authorList>
    </citation>
    <scope>NUCLEOTIDE SEQUENCE</scope>
</reference>
<dbReference type="InterPro" id="IPR033116">
    <property type="entry name" value="TRYPSIN_SER"/>
</dbReference>
<dbReference type="PANTHER" id="PTHR24252:SF7">
    <property type="entry name" value="HYALIN"/>
    <property type="match status" value="1"/>
</dbReference>
<evidence type="ECO:0000256" key="4">
    <source>
        <dbReference type="ARBA" id="ARBA00023157"/>
    </source>
</evidence>
<dbReference type="FunFam" id="2.40.10.10:FF:000003">
    <property type="entry name" value="Transmembrane serine protease 3"/>
    <property type="match status" value="1"/>
</dbReference>
<feature type="chain" id="PRO_5035593280" description="Peptidase S1 domain-containing protein" evidence="6">
    <location>
        <begin position="27"/>
        <end position="266"/>
    </location>
</feature>
<feature type="signal peptide" evidence="6">
    <location>
        <begin position="1"/>
        <end position="26"/>
    </location>
</feature>
<dbReference type="PANTHER" id="PTHR24252">
    <property type="entry name" value="ACROSIN-RELATED"/>
    <property type="match status" value="1"/>
</dbReference>
<keyword evidence="2 5" id="KW-0378">Hydrolase</keyword>
<dbReference type="OrthoDB" id="10002959at2759"/>
<dbReference type="GO" id="GO:0006508">
    <property type="term" value="P:proteolysis"/>
    <property type="evidence" value="ECO:0007669"/>
    <property type="project" value="UniProtKB-KW"/>
</dbReference>
<dbReference type="Proteomes" id="UP000728032">
    <property type="component" value="Unassembled WGS sequence"/>
</dbReference>
<dbReference type="InterPro" id="IPR009003">
    <property type="entry name" value="Peptidase_S1_PA"/>
</dbReference>
<gene>
    <name evidence="8" type="ORF">ONB1V03_LOCUS10609</name>
</gene>